<evidence type="ECO:0000313" key="2">
    <source>
        <dbReference type="Proteomes" id="UP000020077"/>
    </source>
</evidence>
<organism evidence="1 2">
    <name type="scientific">Candidatus Accumulibacter phosphatis</name>
    <dbReference type="NCBI Taxonomy" id="327160"/>
    <lineage>
        <taxon>Bacteria</taxon>
        <taxon>Pseudomonadati</taxon>
        <taxon>Pseudomonadota</taxon>
        <taxon>Betaproteobacteria</taxon>
        <taxon>Candidatus Accumulibacter</taxon>
    </lineage>
</organism>
<evidence type="ECO:0000313" key="1">
    <source>
        <dbReference type="EMBL" id="KFB73277.1"/>
    </source>
</evidence>
<reference evidence="1 2" key="1">
    <citation type="submission" date="2014-02" db="EMBL/GenBank/DDBJ databases">
        <title>Expanding our view of genomic diversity in Candidatus Accumulibacter clades.</title>
        <authorList>
            <person name="Skennerton C.T."/>
            <person name="Barr J.J."/>
            <person name="Slater F.R."/>
            <person name="Bond P.L."/>
            <person name="Tyson G.W."/>
        </authorList>
    </citation>
    <scope>NUCLEOTIDE SEQUENCE [LARGE SCALE GENOMIC DNA]</scope>
    <source>
        <strain evidence="2">BA-91</strain>
    </source>
</reference>
<protein>
    <submittedName>
        <fullName evidence="1">Uncharacterized protein</fullName>
    </submittedName>
</protein>
<name>A0A080LWV0_9PROT</name>
<comment type="caution">
    <text evidence="1">The sequence shown here is derived from an EMBL/GenBank/DDBJ whole genome shotgun (WGS) entry which is preliminary data.</text>
</comment>
<sequence>MLVTTEDTELTVPAEVTISVSVPAPPVRLSPA</sequence>
<gene>
    <name evidence="1" type="ORF">AW09_001470</name>
</gene>
<dbReference type="AlphaFoldDB" id="A0A080LWV0"/>
<accession>A0A080LWV0</accession>
<proteinExistence type="predicted"/>
<dbReference type="EMBL" id="JDVG02000254">
    <property type="protein sequence ID" value="KFB73277.1"/>
    <property type="molecule type" value="Genomic_DNA"/>
</dbReference>
<dbReference type="Proteomes" id="UP000020077">
    <property type="component" value="Unassembled WGS sequence"/>
</dbReference>